<evidence type="ECO:0000313" key="2">
    <source>
        <dbReference type="EMBL" id="PRQ05837.1"/>
    </source>
</evidence>
<dbReference type="EMBL" id="PVNK01000005">
    <property type="protein sequence ID" value="PRQ05837.1"/>
    <property type="molecule type" value="Genomic_DNA"/>
</dbReference>
<proteinExistence type="predicted"/>
<dbReference type="RefSeq" id="WP_106389636.1">
    <property type="nucleotide sequence ID" value="NZ_PVNK01000005.1"/>
</dbReference>
<name>A0A2S9YL41_9BACT</name>
<dbReference type="InterPro" id="IPR009081">
    <property type="entry name" value="PP-bd_ACP"/>
</dbReference>
<sequence>MNQPTDAVATRISAIIIERLELEDFTVEDFPRDAILFAPDTEGGLDLDSIASLEIVSALADEYDLDFDEIAREDFMSVETLAAYIIRELAALGRQPN</sequence>
<gene>
    <name evidence="2" type="ORF">ENSA5_01570</name>
</gene>
<dbReference type="InterPro" id="IPR036736">
    <property type="entry name" value="ACP-like_sf"/>
</dbReference>
<feature type="domain" description="Carrier" evidence="1">
    <location>
        <begin position="6"/>
        <end position="89"/>
    </location>
</feature>
<dbReference type="OrthoDB" id="9803943at2"/>
<organism evidence="2 3">
    <name type="scientific">Enhygromyxa salina</name>
    <dbReference type="NCBI Taxonomy" id="215803"/>
    <lineage>
        <taxon>Bacteria</taxon>
        <taxon>Pseudomonadati</taxon>
        <taxon>Myxococcota</taxon>
        <taxon>Polyangia</taxon>
        <taxon>Nannocystales</taxon>
        <taxon>Nannocystaceae</taxon>
        <taxon>Enhygromyxa</taxon>
    </lineage>
</organism>
<comment type="caution">
    <text evidence="2">The sequence shown here is derived from an EMBL/GenBank/DDBJ whole genome shotgun (WGS) entry which is preliminary data.</text>
</comment>
<dbReference type="PROSITE" id="PS50075">
    <property type="entry name" value="CARRIER"/>
    <property type="match status" value="1"/>
</dbReference>
<dbReference type="AlphaFoldDB" id="A0A2S9YL41"/>
<dbReference type="Gene3D" id="1.10.1200.10">
    <property type="entry name" value="ACP-like"/>
    <property type="match status" value="1"/>
</dbReference>
<reference evidence="2 3" key="1">
    <citation type="submission" date="2018-03" db="EMBL/GenBank/DDBJ databases">
        <title>Draft Genome Sequences of the Obligatory Marine Myxobacteria Enhygromyxa salina SWB005.</title>
        <authorList>
            <person name="Poehlein A."/>
            <person name="Moghaddam J.A."/>
            <person name="Harms H."/>
            <person name="Alanjari M."/>
            <person name="Koenig G.M."/>
            <person name="Daniel R."/>
            <person name="Schaeberle T.F."/>
        </authorList>
    </citation>
    <scope>NUCLEOTIDE SEQUENCE [LARGE SCALE GENOMIC DNA]</scope>
    <source>
        <strain evidence="2 3">SWB005</strain>
    </source>
</reference>
<dbReference type="SUPFAM" id="SSF47336">
    <property type="entry name" value="ACP-like"/>
    <property type="match status" value="1"/>
</dbReference>
<keyword evidence="3" id="KW-1185">Reference proteome</keyword>
<accession>A0A2S9YL41</accession>
<evidence type="ECO:0000313" key="3">
    <source>
        <dbReference type="Proteomes" id="UP000237968"/>
    </source>
</evidence>
<protein>
    <submittedName>
        <fullName evidence="2">Acyl carrier protein</fullName>
    </submittedName>
</protein>
<dbReference type="Proteomes" id="UP000237968">
    <property type="component" value="Unassembled WGS sequence"/>
</dbReference>
<evidence type="ECO:0000259" key="1">
    <source>
        <dbReference type="PROSITE" id="PS50075"/>
    </source>
</evidence>